<dbReference type="AlphaFoldDB" id="B7FTP0"/>
<evidence type="ECO:0000313" key="3">
    <source>
        <dbReference type="EMBL" id="EEC49847.1"/>
    </source>
</evidence>
<dbReference type="PANTHER" id="PTHR24153:SF8">
    <property type="entry name" value="FORKED, ISOFORM F"/>
    <property type="match status" value="1"/>
</dbReference>
<keyword evidence="2" id="KW-0040">ANK repeat</keyword>
<dbReference type="GO" id="GO:0051015">
    <property type="term" value="F:actin filament binding"/>
    <property type="evidence" value="ECO:0007669"/>
    <property type="project" value="TreeGrafter"/>
</dbReference>
<reference evidence="3 4" key="1">
    <citation type="journal article" date="2008" name="Nature">
        <title>The Phaeodactylum genome reveals the evolutionary history of diatom genomes.</title>
        <authorList>
            <person name="Bowler C."/>
            <person name="Allen A.E."/>
            <person name="Badger J.H."/>
            <person name="Grimwood J."/>
            <person name="Jabbari K."/>
            <person name="Kuo A."/>
            <person name="Maheswari U."/>
            <person name="Martens C."/>
            <person name="Maumus F."/>
            <person name="Otillar R.P."/>
            <person name="Rayko E."/>
            <person name="Salamov A."/>
            <person name="Vandepoele K."/>
            <person name="Beszteri B."/>
            <person name="Gruber A."/>
            <person name="Heijde M."/>
            <person name="Katinka M."/>
            <person name="Mock T."/>
            <person name="Valentin K."/>
            <person name="Verret F."/>
            <person name="Berges J.A."/>
            <person name="Brownlee C."/>
            <person name="Cadoret J.P."/>
            <person name="Chiovitti A."/>
            <person name="Choi C.J."/>
            <person name="Coesel S."/>
            <person name="De Martino A."/>
            <person name="Detter J.C."/>
            <person name="Durkin C."/>
            <person name="Falciatore A."/>
            <person name="Fournet J."/>
            <person name="Haruta M."/>
            <person name="Huysman M.J."/>
            <person name="Jenkins B.D."/>
            <person name="Jiroutova K."/>
            <person name="Jorgensen R.E."/>
            <person name="Joubert Y."/>
            <person name="Kaplan A."/>
            <person name="Kroger N."/>
            <person name="Kroth P.G."/>
            <person name="La Roche J."/>
            <person name="Lindquist E."/>
            <person name="Lommer M."/>
            <person name="Martin-Jezequel V."/>
            <person name="Lopez P.J."/>
            <person name="Lucas S."/>
            <person name="Mangogna M."/>
            <person name="McGinnis K."/>
            <person name="Medlin L.K."/>
            <person name="Montsant A."/>
            <person name="Oudot-Le Secq M.P."/>
            <person name="Napoli C."/>
            <person name="Obornik M."/>
            <person name="Parker M.S."/>
            <person name="Petit J.L."/>
            <person name="Porcel B.M."/>
            <person name="Poulsen N."/>
            <person name="Robison M."/>
            <person name="Rychlewski L."/>
            <person name="Rynearson T.A."/>
            <person name="Schmutz J."/>
            <person name="Shapiro H."/>
            <person name="Siaut M."/>
            <person name="Stanley M."/>
            <person name="Sussman M.R."/>
            <person name="Taylor A.R."/>
            <person name="Vardi A."/>
            <person name="von Dassow P."/>
            <person name="Vyverman W."/>
            <person name="Willis A."/>
            <person name="Wyrwicz L.S."/>
            <person name="Rokhsar D.S."/>
            <person name="Weissenbach J."/>
            <person name="Armbrust E.V."/>
            <person name="Green B.R."/>
            <person name="Van de Peer Y."/>
            <person name="Grigoriev I.V."/>
        </authorList>
    </citation>
    <scope>NUCLEOTIDE SEQUENCE [LARGE SCALE GENOMIC DNA]</scope>
    <source>
        <strain evidence="3 4">CCAP 1055/1</strain>
    </source>
</reference>
<dbReference type="RefSeq" id="XP_002178182.1">
    <property type="nucleotide sequence ID" value="XM_002178146.1"/>
</dbReference>
<dbReference type="InParanoid" id="B7FTP0"/>
<dbReference type="InterPro" id="IPR036770">
    <property type="entry name" value="Ankyrin_rpt-contain_sf"/>
</dbReference>
<dbReference type="InterPro" id="IPR052420">
    <property type="entry name" value="Espin/Espin-like"/>
</dbReference>
<proteinExistence type="predicted"/>
<evidence type="ECO:0008006" key="5">
    <source>
        <dbReference type="Google" id="ProtNLM"/>
    </source>
</evidence>
<gene>
    <name evidence="3" type="ORF">PHATRDRAFT_44316</name>
</gene>
<evidence type="ECO:0000256" key="1">
    <source>
        <dbReference type="ARBA" id="ARBA00022737"/>
    </source>
</evidence>
<dbReference type="EMBL" id="CM000607">
    <property type="protein sequence ID" value="EEC49847.1"/>
    <property type="molecule type" value="Genomic_DNA"/>
</dbReference>
<dbReference type="KEGG" id="pti:PHATRDRAFT_44316"/>
<keyword evidence="4" id="KW-1185">Reference proteome</keyword>
<evidence type="ECO:0000256" key="2">
    <source>
        <dbReference type="ARBA" id="ARBA00023043"/>
    </source>
</evidence>
<sequence length="631" mass="69888">MRHILTDLRGNPIYSFAHRRLRRMRHSHASTLLLLVQNRSWESVLHRAAQHPQEVWIVDDGGNTPLHVAARLDPPPAVVKALQVTSRVANLEGITPLHIAASHRCSAAALRALIACAGSATTITTDGTVAGCLVDTPSLKESDASSVGEKEKVGLSPTADLSRMGRAPIHYACLSFRGHNIEAFSVLLDATLKSGFVTLHDFVVDEALPDFEEFDEEFTDDFCDTKNLKSQHFEAKQRVKKVINVMNMKDATGQTPLGLLFRRYRERVRCVISTVDRLRREHPNREQAAVGAALAVHADLGELWEKARLIVIKLTEERLQREDSEKAASNRSIIISSNATEMSPPSPGEEAVAQEAAQYAMERHQRVDNTSIEDEDFLTLPGDELVNDRDTRRLKFRIVHASVGLTGYGCPPEMIRLALSIYPNQVHEMDEDGNLPLHIAVAEANYVATTPNGGLPEFHNQLGIGEISDDHSVVSAMSFFSSATISQTVNPFDKVIKMLLQQYPEAAKIPQGRTGRLPLVMALESGLRTWEDGIRTLLNAYPPALHDKKLIEPALYPNVLGLVTNASNLLFPLSRIGGSSTGLDDLLPRGSQHLRSRRARSNTQAKRREECARTTLFELLRTKPEWLVSEA</sequence>
<dbReference type="PANTHER" id="PTHR24153">
    <property type="entry name" value="ESPIN"/>
    <property type="match status" value="1"/>
</dbReference>
<dbReference type="PaxDb" id="2850-Phatr44316"/>
<protein>
    <recommendedName>
        <fullName evidence="5">Ankyrin repeat protein</fullName>
    </recommendedName>
</protein>
<dbReference type="OrthoDB" id="45365at2759"/>
<dbReference type="HOGENOM" id="CLU_433806_0_0_1"/>
<accession>B7FTP0</accession>
<dbReference type="SUPFAM" id="SSF48403">
    <property type="entry name" value="Ankyrin repeat"/>
    <property type="match status" value="1"/>
</dbReference>
<dbReference type="GO" id="GO:0051017">
    <property type="term" value="P:actin filament bundle assembly"/>
    <property type="evidence" value="ECO:0007669"/>
    <property type="project" value="TreeGrafter"/>
</dbReference>
<keyword evidence="1" id="KW-0677">Repeat</keyword>
<reference evidence="4" key="2">
    <citation type="submission" date="2008-08" db="EMBL/GenBank/DDBJ databases">
        <authorList>
            <consortium name="Diatom Consortium"/>
            <person name="Grigoriev I."/>
            <person name="Grimwood J."/>
            <person name="Kuo A."/>
            <person name="Otillar R.P."/>
            <person name="Salamov A."/>
            <person name="Detter J.C."/>
            <person name="Lindquist E."/>
            <person name="Shapiro H."/>
            <person name="Lucas S."/>
            <person name="Glavina del Rio T."/>
            <person name="Pitluck S."/>
            <person name="Rokhsar D."/>
            <person name="Bowler C."/>
        </authorList>
    </citation>
    <scope>GENOME REANNOTATION</scope>
    <source>
        <strain evidence="4">CCAP 1055/1</strain>
    </source>
</reference>
<dbReference type="Proteomes" id="UP000000759">
    <property type="component" value="Chromosome 4"/>
</dbReference>
<name>B7FTP0_PHATC</name>
<evidence type="ECO:0000313" key="4">
    <source>
        <dbReference type="Proteomes" id="UP000000759"/>
    </source>
</evidence>
<organism evidence="3 4">
    <name type="scientific">Phaeodactylum tricornutum (strain CCAP 1055/1)</name>
    <dbReference type="NCBI Taxonomy" id="556484"/>
    <lineage>
        <taxon>Eukaryota</taxon>
        <taxon>Sar</taxon>
        <taxon>Stramenopiles</taxon>
        <taxon>Ochrophyta</taxon>
        <taxon>Bacillariophyta</taxon>
        <taxon>Bacillariophyceae</taxon>
        <taxon>Bacillariophycidae</taxon>
        <taxon>Naviculales</taxon>
        <taxon>Phaeodactylaceae</taxon>
        <taxon>Phaeodactylum</taxon>
    </lineage>
</organism>
<dbReference type="Gene3D" id="1.25.40.20">
    <property type="entry name" value="Ankyrin repeat-containing domain"/>
    <property type="match status" value="1"/>
</dbReference>
<dbReference type="GO" id="GO:0005737">
    <property type="term" value="C:cytoplasm"/>
    <property type="evidence" value="ECO:0007669"/>
    <property type="project" value="TreeGrafter"/>
</dbReference>
<dbReference type="GeneID" id="7197974"/>